<dbReference type="AlphaFoldDB" id="A0A0A2UZR3"/>
<name>A0A0A2UZR3_PARBA</name>
<accession>A0A0A2UZR3</accession>
<dbReference type="HOGENOM" id="CLU_2961422_0_0_1"/>
<protein>
    <submittedName>
        <fullName evidence="1">Uncharacterized protein</fullName>
    </submittedName>
</protein>
<dbReference type="EMBL" id="KN294010">
    <property type="protein sequence ID" value="KGQ01056.1"/>
    <property type="molecule type" value="Genomic_DNA"/>
</dbReference>
<organism evidence="1 2">
    <name type="scientific">Paracoccidioides lutzii (strain ATCC MYA-826 / Pb01)</name>
    <name type="common">Paracoccidioides brasiliensis</name>
    <dbReference type="NCBI Taxonomy" id="502779"/>
    <lineage>
        <taxon>Eukaryota</taxon>
        <taxon>Fungi</taxon>
        <taxon>Dikarya</taxon>
        <taxon>Ascomycota</taxon>
        <taxon>Pezizomycotina</taxon>
        <taxon>Eurotiomycetes</taxon>
        <taxon>Eurotiomycetidae</taxon>
        <taxon>Onygenales</taxon>
        <taxon>Ajellomycetaceae</taxon>
        <taxon>Paracoccidioides</taxon>
    </lineage>
</organism>
<dbReference type="GeneID" id="26970970"/>
<keyword evidence="2" id="KW-1185">Reference proteome</keyword>
<dbReference type="Proteomes" id="UP000002059">
    <property type="component" value="Partially assembled WGS sequence"/>
</dbReference>
<reference evidence="1 2" key="1">
    <citation type="journal article" date="2011" name="PLoS Genet.">
        <title>Comparative genomic analysis of human fungal pathogens causing paracoccidioidomycosis.</title>
        <authorList>
            <person name="Desjardins C.A."/>
            <person name="Champion M.D."/>
            <person name="Holder J.W."/>
            <person name="Muszewska A."/>
            <person name="Goldberg J."/>
            <person name="Bailao A.M."/>
            <person name="Brigido M.M."/>
            <person name="Ferreira M.E."/>
            <person name="Garcia A.M."/>
            <person name="Grynberg M."/>
            <person name="Gujja S."/>
            <person name="Heiman D.I."/>
            <person name="Henn M.R."/>
            <person name="Kodira C.D."/>
            <person name="Leon-Narvaez H."/>
            <person name="Longo L.V."/>
            <person name="Ma L.J."/>
            <person name="Malavazi I."/>
            <person name="Matsuo A.L."/>
            <person name="Morais F.V."/>
            <person name="Pereira M."/>
            <person name="Rodriguez-Brito S."/>
            <person name="Sakthikumar S."/>
            <person name="Salem-Izacc S.M."/>
            <person name="Sykes S.M."/>
            <person name="Teixeira M.M."/>
            <person name="Vallejo M.C."/>
            <person name="Walter M.E."/>
            <person name="Yandava C."/>
            <person name="Young S."/>
            <person name="Zeng Q."/>
            <person name="Zucker J."/>
            <person name="Felipe M.S."/>
            <person name="Goldman G.H."/>
            <person name="Haas B.J."/>
            <person name="McEwen J.G."/>
            <person name="Nino-Vega G."/>
            <person name="Puccia R."/>
            <person name="San-Blas G."/>
            <person name="Soares C.M."/>
            <person name="Birren B.W."/>
            <person name="Cuomo C.A."/>
        </authorList>
    </citation>
    <scope>NUCLEOTIDE SEQUENCE [LARGE SCALE GENOMIC DNA]</scope>
    <source>
        <strain evidence="2">ATCC MYA-826 / Pb01</strain>
    </source>
</reference>
<evidence type="ECO:0000313" key="2">
    <source>
        <dbReference type="Proteomes" id="UP000002059"/>
    </source>
</evidence>
<proteinExistence type="predicted"/>
<dbReference type="VEuPathDB" id="FungiDB:PAAG_12250"/>
<sequence length="59" mass="6599">MASLLSSTPPTPTIHLSISVSISINHIMKFKRTWILPLDTLGGGREFDLWSPADGYWEI</sequence>
<evidence type="ECO:0000313" key="1">
    <source>
        <dbReference type="EMBL" id="KGQ01056.1"/>
    </source>
</evidence>
<dbReference type="KEGG" id="pbl:PAAG_12250"/>
<dbReference type="RefSeq" id="XP_015702614.1">
    <property type="nucleotide sequence ID" value="XM_015847764.1"/>
</dbReference>
<gene>
    <name evidence="1" type="ORF">PAAG_12250</name>
</gene>